<organism evidence="1">
    <name type="scientific">marine sediment metagenome</name>
    <dbReference type="NCBI Taxonomy" id="412755"/>
    <lineage>
        <taxon>unclassified sequences</taxon>
        <taxon>metagenomes</taxon>
        <taxon>ecological metagenomes</taxon>
    </lineage>
</organism>
<sequence length="236" mass="25497">MNQLLLADVETEAGTGGAYAGKGGFETIDRVIASDSEEDAFGGGGSAYYDIFGLDRDDASTFDSIVNHNSGTDRALSDSLIRTVIYDVKANGGNTTVINTHYDTARTAIALYSDQVRYNVIGEATVQVGVNGIQTEDGINVGIRIATIYMIPMIESKDVTQDTIGRMYFLDTSDPEGSGKPRLSLDISHPTQYFQAGVDDNTPFVIDKFTTKGMYRTNGEIRCTSLNAQGKLRDLS</sequence>
<comment type="caution">
    <text evidence="1">The sequence shown here is derived from an EMBL/GenBank/DDBJ whole genome shotgun (WGS) entry which is preliminary data.</text>
</comment>
<feature type="non-terminal residue" evidence="1">
    <location>
        <position position="1"/>
    </location>
</feature>
<protein>
    <submittedName>
        <fullName evidence="1">Uncharacterized protein</fullName>
    </submittedName>
</protein>
<dbReference type="EMBL" id="LAZR01068932">
    <property type="protein sequence ID" value="KKK48704.1"/>
    <property type="molecule type" value="Genomic_DNA"/>
</dbReference>
<dbReference type="InterPro" id="IPR035198">
    <property type="entry name" value="SU10_MCP"/>
</dbReference>
<dbReference type="AlphaFoldDB" id="A0A0F8Y3A6"/>
<reference evidence="1" key="1">
    <citation type="journal article" date="2015" name="Nature">
        <title>Complex archaea that bridge the gap between prokaryotes and eukaryotes.</title>
        <authorList>
            <person name="Spang A."/>
            <person name="Saw J.H."/>
            <person name="Jorgensen S.L."/>
            <person name="Zaremba-Niedzwiedzka K."/>
            <person name="Martijn J."/>
            <person name="Lind A.E."/>
            <person name="van Eijk R."/>
            <person name="Schleper C."/>
            <person name="Guy L."/>
            <person name="Ettema T.J."/>
        </authorList>
    </citation>
    <scope>NUCLEOTIDE SEQUENCE</scope>
</reference>
<name>A0A0F8Y3A6_9ZZZZ</name>
<accession>A0A0F8Y3A6</accession>
<dbReference type="Pfam" id="PF17236">
    <property type="entry name" value="SU10_MCP"/>
    <property type="match status" value="1"/>
</dbReference>
<evidence type="ECO:0000313" key="1">
    <source>
        <dbReference type="EMBL" id="KKK48704.1"/>
    </source>
</evidence>
<gene>
    <name evidence="1" type="ORF">LCGC14_3142460</name>
</gene>
<proteinExistence type="predicted"/>